<dbReference type="EMBL" id="CATNWA010007879">
    <property type="protein sequence ID" value="CAI9555046.1"/>
    <property type="molecule type" value="Genomic_DNA"/>
</dbReference>
<comment type="caution">
    <text evidence="1">The sequence shown here is derived from an EMBL/GenBank/DDBJ whole genome shotgun (WGS) entry which is preliminary data.</text>
</comment>
<proteinExistence type="predicted"/>
<sequence length="81" mass="9429">MTVMGMYRRGVRRYDSDGYVQEREEYGGMTVMVCTGEEYGGMTVMGMYRRGVRRYDSDGYVHEECGEYDSDGYVQERSTEV</sequence>
<organism evidence="1 2">
    <name type="scientific">Staurois parvus</name>
    <dbReference type="NCBI Taxonomy" id="386267"/>
    <lineage>
        <taxon>Eukaryota</taxon>
        <taxon>Metazoa</taxon>
        <taxon>Chordata</taxon>
        <taxon>Craniata</taxon>
        <taxon>Vertebrata</taxon>
        <taxon>Euteleostomi</taxon>
        <taxon>Amphibia</taxon>
        <taxon>Batrachia</taxon>
        <taxon>Anura</taxon>
        <taxon>Neobatrachia</taxon>
        <taxon>Ranoidea</taxon>
        <taxon>Ranidae</taxon>
        <taxon>Staurois</taxon>
    </lineage>
</organism>
<gene>
    <name evidence="1" type="ORF">SPARVUS_LOCUS4317493</name>
</gene>
<accession>A0ABN9C6X6</accession>
<evidence type="ECO:0000313" key="2">
    <source>
        <dbReference type="Proteomes" id="UP001162483"/>
    </source>
</evidence>
<reference evidence="1" key="1">
    <citation type="submission" date="2023-05" db="EMBL/GenBank/DDBJ databases">
        <authorList>
            <person name="Stuckert A."/>
        </authorList>
    </citation>
    <scope>NUCLEOTIDE SEQUENCE</scope>
</reference>
<name>A0ABN9C6X6_9NEOB</name>
<protein>
    <submittedName>
        <fullName evidence="1">Uncharacterized protein</fullName>
    </submittedName>
</protein>
<evidence type="ECO:0000313" key="1">
    <source>
        <dbReference type="EMBL" id="CAI9555046.1"/>
    </source>
</evidence>
<keyword evidence="2" id="KW-1185">Reference proteome</keyword>
<dbReference type="Proteomes" id="UP001162483">
    <property type="component" value="Unassembled WGS sequence"/>
</dbReference>